<dbReference type="RefSeq" id="WP_145903299.1">
    <property type="nucleotide sequence ID" value="NZ_BAAAMZ010000043.1"/>
</dbReference>
<feature type="region of interest" description="Disordered" evidence="1">
    <location>
        <begin position="100"/>
        <end position="147"/>
    </location>
</feature>
<dbReference type="EMBL" id="VIWT01000001">
    <property type="protein sequence ID" value="TWF97022.1"/>
    <property type="molecule type" value="Genomic_DNA"/>
</dbReference>
<feature type="region of interest" description="Disordered" evidence="1">
    <location>
        <begin position="51"/>
        <end position="76"/>
    </location>
</feature>
<dbReference type="AlphaFoldDB" id="A0A561UCC9"/>
<protein>
    <submittedName>
        <fullName evidence="4">Putative membrane protein</fullName>
    </submittedName>
</protein>
<feature type="domain" description="SHOCT" evidence="3">
    <location>
        <begin position="80"/>
        <end position="105"/>
    </location>
</feature>
<accession>A0A561UCC9</accession>
<reference evidence="4 5" key="1">
    <citation type="submission" date="2019-06" db="EMBL/GenBank/DDBJ databases">
        <title>Sequencing the genomes of 1000 actinobacteria strains.</title>
        <authorList>
            <person name="Klenk H.-P."/>
        </authorList>
    </citation>
    <scope>NUCLEOTIDE SEQUENCE [LARGE SCALE GENOMIC DNA]</scope>
    <source>
        <strain evidence="4 5">DSM 44826</strain>
    </source>
</reference>
<gene>
    <name evidence="4" type="ORF">FHX73_11797</name>
</gene>
<dbReference type="InterPro" id="IPR018649">
    <property type="entry name" value="SHOCT"/>
</dbReference>
<feature type="compositionally biased region" description="Low complexity" evidence="1">
    <location>
        <begin position="109"/>
        <end position="134"/>
    </location>
</feature>
<evidence type="ECO:0000256" key="2">
    <source>
        <dbReference type="SAM" id="Phobius"/>
    </source>
</evidence>
<feature type="transmembrane region" description="Helical" evidence="2">
    <location>
        <begin position="26"/>
        <end position="45"/>
    </location>
</feature>
<evidence type="ECO:0000313" key="4">
    <source>
        <dbReference type="EMBL" id="TWF97022.1"/>
    </source>
</evidence>
<dbReference type="Pfam" id="PF09851">
    <property type="entry name" value="SHOCT"/>
    <property type="match status" value="1"/>
</dbReference>
<sequence>MHPTTTAAVLLADDTWRWHGGGWTPWFLFFPFLWLVLLGVVLVAVRRGRGRRFGPPWQGGPGGPFGGPPWAAGRGAQAGPLQVLGERFARGEIEAEEYRARRAVLTEQPGPAGSGPVPGPVSMTKTDAPTADGTDGTDGDDTTGERR</sequence>
<evidence type="ECO:0000256" key="1">
    <source>
        <dbReference type="SAM" id="MobiDB-lite"/>
    </source>
</evidence>
<name>A0A561UCC9_9ACTN</name>
<keyword evidence="2" id="KW-1133">Transmembrane helix</keyword>
<proteinExistence type="predicted"/>
<keyword evidence="5" id="KW-1185">Reference proteome</keyword>
<dbReference type="Proteomes" id="UP000317940">
    <property type="component" value="Unassembled WGS sequence"/>
</dbReference>
<keyword evidence="2" id="KW-0472">Membrane</keyword>
<evidence type="ECO:0000259" key="3">
    <source>
        <dbReference type="Pfam" id="PF09851"/>
    </source>
</evidence>
<organism evidence="4 5">
    <name type="scientific">Kitasatospora viridis</name>
    <dbReference type="NCBI Taxonomy" id="281105"/>
    <lineage>
        <taxon>Bacteria</taxon>
        <taxon>Bacillati</taxon>
        <taxon>Actinomycetota</taxon>
        <taxon>Actinomycetes</taxon>
        <taxon>Kitasatosporales</taxon>
        <taxon>Streptomycetaceae</taxon>
        <taxon>Kitasatospora</taxon>
    </lineage>
</organism>
<evidence type="ECO:0000313" key="5">
    <source>
        <dbReference type="Proteomes" id="UP000317940"/>
    </source>
</evidence>
<comment type="caution">
    <text evidence="4">The sequence shown here is derived from an EMBL/GenBank/DDBJ whole genome shotgun (WGS) entry which is preliminary data.</text>
</comment>
<keyword evidence="2" id="KW-0812">Transmembrane</keyword>
<feature type="compositionally biased region" description="Acidic residues" evidence="1">
    <location>
        <begin position="135"/>
        <end position="147"/>
    </location>
</feature>